<dbReference type="InterPro" id="IPR046341">
    <property type="entry name" value="SET_dom_sf"/>
</dbReference>
<feature type="domain" description="MYND-type" evidence="6">
    <location>
        <begin position="495"/>
        <end position="535"/>
    </location>
</feature>
<dbReference type="InterPro" id="IPR053185">
    <property type="entry name" value="SET_domain_protein"/>
</dbReference>
<dbReference type="InterPro" id="IPR001214">
    <property type="entry name" value="SET_dom"/>
</dbReference>
<dbReference type="EMBL" id="JAULSR010000005">
    <property type="protein sequence ID" value="KAK0617771.1"/>
    <property type="molecule type" value="Genomic_DNA"/>
</dbReference>
<dbReference type="SMART" id="SM00317">
    <property type="entry name" value="SET"/>
    <property type="match status" value="1"/>
</dbReference>
<dbReference type="InterPro" id="IPR002893">
    <property type="entry name" value="Znf_MYND"/>
</dbReference>
<dbReference type="PANTHER" id="PTHR47332">
    <property type="entry name" value="SET DOMAIN-CONTAINING PROTEIN 5"/>
    <property type="match status" value="1"/>
</dbReference>
<evidence type="ECO:0000256" key="3">
    <source>
        <dbReference type="ARBA" id="ARBA00022833"/>
    </source>
</evidence>
<gene>
    <name evidence="7" type="ORF">B0T17DRAFT_496265</name>
</gene>
<dbReference type="GO" id="GO:0008270">
    <property type="term" value="F:zinc ion binding"/>
    <property type="evidence" value="ECO:0007669"/>
    <property type="project" value="UniProtKB-KW"/>
</dbReference>
<sequence>MYAIQEIPGRGRGMIALETIPRGTRILSEEPIITSLSYTRDLSGARNSIFQQVNALSDTQRQAFFSLHNIHPYNNPLEQSFGIFRSVALPLEDSAGDEMGGIFLDGCRINHACDNNAQKSWNTSINRHTVHALQDIQKGEEVTIYYFGVDKIRADRQQELQARFGFTCTCRLCSLPPAMSKKSDQRITEIRRLHDLMEVFMTGLNPPPLSILRLFENIVRLYNEQRPGHPGLSCTYFDAAQVAITHGDLARGRVFARRAVEEWTVSLGSDSPSVIQYGHLARDLPKHVLYARLSNMWKTAVDDVPHGLVDPSDEFEDWLWRRETRTQPASMPSQQQRLQLADLRNRTTFPNFNSLPHEYDIDDNFFSIVNNGSRMGSSTYRPRRHWCFLAEITITDVGYFVRRNLHVTDRDGETVLLAFHTDGRGSEMDPWLLRQGYTVAILYAEYHQFAFSPPGIRLEDSGTIKIFPMSLKELLALSDRIQEFSQLLDGGQRRCHGCGKTSTSLNRCARCSLFWYCDKNCQTTGWHQKGHKVDCKQLKDDDLRAMFLLNWDSLDDFVTFPLRANIT</sequence>
<dbReference type="PROSITE" id="PS50280">
    <property type="entry name" value="SET"/>
    <property type="match status" value="1"/>
</dbReference>
<comment type="caution">
    <text evidence="7">The sequence shown here is derived from an EMBL/GenBank/DDBJ whole genome shotgun (WGS) entry which is preliminary data.</text>
</comment>
<organism evidence="7 8">
    <name type="scientific">Bombardia bombarda</name>
    <dbReference type="NCBI Taxonomy" id="252184"/>
    <lineage>
        <taxon>Eukaryota</taxon>
        <taxon>Fungi</taxon>
        <taxon>Dikarya</taxon>
        <taxon>Ascomycota</taxon>
        <taxon>Pezizomycotina</taxon>
        <taxon>Sordariomycetes</taxon>
        <taxon>Sordariomycetidae</taxon>
        <taxon>Sordariales</taxon>
        <taxon>Lasiosphaeriaceae</taxon>
        <taxon>Bombardia</taxon>
    </lineage>
</organism>
<dbReference type="PANTHER" id="PTHR47332:SF2">
    <property type="entry name" value="SET-6"/>
    <property type="match status" value="1"/>
</dbReference>
<dbReference type="Gene3D" id="6.10.140.2220">
    <property type="match status" value="1"/>
</dbReference>
<protein>
    <recommendedName>
        <fullName evidence="9">MYND-type zinc finger protein samB</fullName>
    </recommendedName>
</protein>
<dbReference type="PROSITE" id="PS50865">
    <property type="entry name" value="ZF_MYND_2"/>
    <property type="match status" value="1"/>
</dbReference>
<dbReference type="CDD" id="cd20071">
    <property type="entry name" value="SET_SMYD"/>
    <property type="match status" value="1"/>
</dbReference>
<reference evidence="7" key="1">
    <citation type="submission" date="2023-06" db="EMBL/GenBank/DDBJ databases">
        <title>Genome-scale phylogeny and comparative genomics of the fungal order Sordariales.</title>
        <authorList>
            <consortium name="Lawrence Berkeley National Laboratory"/>
            <person name="Hensen N."/>
            <person name="Bonometti L."/>
            <person name="Westerberg I."/>
            <person name="Brannstrom I.O."/>
            <person name="Guillou S."/>
            <person name="Cros-Aarteil S."/>
            <person name="Calhoun S."/>
            <person name="Haridas S."/>
            <person name="Kuo A."/>
            <person name="Mondo S."/>
            <person name="Pangilinan J."/>
            <person name="Riley R."/>
            <person name="LaButti K."/>
            <person name="Andreopoulos B."/>
            <person name="Lipzen A."/>
            <person name="Chen C."/>
            <person name="Yanf M."/>
            <person name="Daum C."/>
            <person name="Ng V."/>
            <person name="Clum A."/>
            <person name="Steindorff A."/>
            <person name="Ohm R."/>
            <person name="Martin F."/>
            <person name="Silar P."/>
            <person name="Natvig D."/>
            <person name="Lalanne C."/>
            <person name="Gautier V."/>
            <person name="Ament-velasquez S.L."/>
            <person name="Kruys A."/>
            <person name="Hutchinson M.I."/>
            <person name="Powell A.J."/>
            <person name="Barry K."/>
            <person name="Miller A.N."/>
            <person name="Grigoriev I.V."/>
            <person name="Debuchy R."/>
            <person name="Gladieux P."/>
            <person name="Thoren M.H."/>
            <person name="Johannesson H."/>
        </authorList>
    </citation>
    <scope>NUCLEOTIDE SEQUENCE</scope>
    <source>
        <strain evidence="7">SMH3391-2</strain>
    </source>
</reference>
<evidence type="ECO:0008006" key="9">
    <source>
        <dbReference type="Google" id="ProtNLM"/>
    </source>
</evidence>
<evidence type="ECO:0000256" key="2">
    <source>
        <dbReference type="ARBA" id="ARBA00022771"/>
    </source>
</evidence>
<evidence type="ECO:0000313" key="8">
    <source>
        <dbReference type="Proteomes" id="UP001174934"/>
    </source>
</evidence>
<dbReference type="Gene3D" id="1.25.40.10">
    <property type="entry name" value="Tetratricopeptide repeat domain"/>
    <property type="match status" value="1"/>
</dbReference>
<name>A0AA39WLT1_9PEZI</name>
<dbReference type="InterPro" id="IPR011990">
    <property type="entry name" value="TPR-like_helical_dom_sf"/>
</dbReference>
<evidence type="ECO:0000259" key="5">
    <source>
        <dbReference type="PROSITE" id="PS50280"/>
    </source>
</evidence>
<keyword evidence="8" id="KW-1185">Reference proteome</keyword>
<evidence type="ECO:0000313" key="7">
    <source>
        <dbReference type="EMBL" id="KAK0617771.1"/>
    </source>
</evidence>
<dbReference type="Proteomes" id="UP001174934">
    <property type="component" value="Unassembled WGS sequence"/>
</dbReference>
<keyword evidence="2 4" id="KW-0863">Zinc-finger</keyword>
<dbReference type="Pfam" id="PF00856">
    <property type="entry name" value="SET"/>
    <property type="match status" value="1"/>
</dbReference>
<evidence type="ECO:0000259" key="6">
    <source>
        <dbReference type="PROSITE" id="PS50865"/>
    </source>
</evidence>
<proteinExistence type="predicted"/>
<dbReference type="SUPFAM" id="SSF82199">
    <property type="entry name" value="SET domain"/>
    <property type="match status" value="1"/>
</dbReference>
<keyword evidence="3" id="KW-0862">Zinc</keyword>
<dbReference type="Gene3D" id="2.170.270.10">
    <property type="entry name" value="SET domain"/>
    <property type="match status" value="1"/>
</dbReference>
<keyword evidence="1" id="KW-0479">Metal-binding</keyword>
<accession>A0AA39WLT1</accession>
<dbReference type="PROSITE" id="PS01360">
    <property type="entry name" value="ZF_MYND_1"/>
    <property type="match status" value="1"/>
</dbReference>
<dbReference type="AlphaFoldDB" id="A0AA39WLT1"/>
<evidence type="ECO:0000256" key="1">
    <source>
        <dbReference type="ARBA" id="ARBA00022723"/>
    </source>
</evidence>
<feature type="domain" description="SET" evidence="5">
    <location>
        <begin position="1"/>
        <end position="147"/>
    </location>
</feature>
<dbReference type="Pfam" id="PF01753">
    <property type="entry name" value="zf-MYND"/>
    <property type="match status" value="1"/>
</dbReference>
<dbReference type="SUPFAM" id="SSF144232">
    <property type="entry name" value="HIT/MYND zinc finger-like"/>
    <property type="match status" value="1"/>
</dbReference>
<evidence type="ECO:0000256" key="4">
    <source>
        <dbReference type="PROSITE-ProRule" id="PRU00134"/>
    </source>
</evidence>